<dbReference type="InterPro" id="IPR003731">
    <property type="entry name" value="Di-Nase_FeMo-co_biosynth"/>
</dbReference>
<organism evidence="2 3">
    <name type="scientific">Faecalibacterium wellingii</name>
    <dbReference type="NCBI Taxonomy" id="2929491"/>
    <lineage>
        <taxon>Bacteria</taxon>
        <taxon>Bacillati</taxon>
        <taxon>Bacillota</taxon>
        <taxon>Clostridia</taxon>
        <taxon>Eubacteriales</taxon>
        <taxon>Oscillospiraceae</taxon>
        <taxon>Faecalibacterium</taxon>
    </lineage>
</organism>
<feature type="domain" description="Dinitrogenase iron-molybdenum cofactor biosynthesis" evidence="1">
    <location>
        <begin position="9"/>
        <end position="96"/>
    </location>
</feature>
<dbReference type="Pfam" id="PF02579">
    <property type="entry name" value="Nitro_FeMo-Co"/>
    <property type="match status" value="1"/>
</dbReference>
<gene>
    <name evidence="2" type="ORF">WF834_01260</name>
</gene>
<dbReference type="PANTHER" id="PTHR42983">
    <property type="entry name" value="DINITROGENASE IRON-MOLYBDENUM COFACTOR PROTEIN-RELATED"/>
    <property type="match status" value="1"/>
</dbReference>
<dbReference type="SUPFAM" id="SSF53146">
    <property type="entry name" value="Nitrogenase accessory factor-like"/>
    <property type="match status" value="1"/>
</dbReference>
<proteinExistence type="predicted"/>
<dbReference type="RefSeq" id="WP_339394586.1">
    <property type="nucleotide sequence ID" value="NZ_JBBFGL010000001.1"/>
</dbReference>
<evidence type="ECO:0000313" key="2">
    <source>
        <dbReference type="EMBL" id="MEJ5194814.1"/>
    </source>
</evidence>
<evidence type="ECO:0000259" key="1">
    <source>
        <dbReference type="Pfam" id="PF02579"/>
    </source>
</evidence>
<dbReference type="AlphaFoldDB" id="A0AB35Y2W5"/>
<accession>A0AB35Y2W5</accession>
<dbReference type="CDD" id="cd00851">
    <property type="entry name" value="MTH1175"/>
    <property type="match status" value="1"/>
</dbReference>
<comment type="caution">
    <text evidence="2">The sequence shown here is derived from an EMBL/GenBank/DDBJ whole genome shotgun (WGS) entry which is preliminary data.</text>
</comment>
<reference evidence="2" key="1">
    <citation type="submission" date="2024-03" db="EMBL/GenBank/DDBJ databases">
        <authorList>
            <person name="Plomp N."/>
            <person name="Harmsen H.J."/>
        </authorList>
    </citation>
    <scope>NUCLEOTIDE SEQUENCE</scope>
    <source>
        <strain evidence="2">HTF-128</strain>
    </source>
</reference>
<dbReference type="Gene3D" id="3.30.420.130">
    <property type="entry name" value="Dinitrogenase iron-molybdenum cofactor biosynthesis domain"/>
    <property type="match status" value="1"/>
</dbReference>
<dbReference type="InterPro" id="IPR036105">
    <property type="entry name" value="DiNase_FeMo-co_biosyn_sf"/>
</dbReference>
<dbReference type="PANTHER" id="PTHR42983:SF1">
    <property type="entry name" value="IRON-MOLYBDENUM PROTEIN"/>
    <property type="match status" value="1"/>
</dbReference>
<evidence type="ECO:0000313" key="3">
    <source>
        <dbReference type="Proteomes" id="UP001373196"/>
    </source>
</evidence>
<dbReference type="Proteomes" id="UP001373196">
    <property type="component" value="Unassembled WGS sequence"/>
</dbReference>
<dbReference type="EMBL" id="JBBFGL010000001">
    <property type="protein sequence ID" value="MEJ5194814.1"/>
    <property type="molecule type" value="Genomic_DNA"/>
</dbReference>
<name>A0AB35Y2W5_9FIRM</name>
<dbReference type="InterPro" id="IPR033913">
    <property type="entry name" value="MTH1175_dom"/>
</dbReference>
<sequence>MKIAIPYENGQVYQHFGHSAQFKIYDTETGKILSSEIVSTNGQGHGALVGFLVQNGVNVVLCGGIGAGAQNALAQAGIQLFGGISGAADSVVADYLAGNLVFDPNAHCDHHSHEEGHTCGSHSCHEDKGGCTGNCH</sequence>
<protein>
    <submittedName>
        <fullName evidence="2">NifB/NifX family molybdenum-iron cluster-binding protein</fullName>
    </submittedName>
</protein>